<evidence type="ECO:0000256" key="1">
    <source>
        <dbReference type="SAM" id="MobiDB-lite"/>
    </source>
</evidence>
<keyword evidence="2" id="KW-0812">Transmembrane</keyword>
<feature type="transmembrane region" description="Helical" evidence="2">
    <location>
        <begin position="304"/>
        <end position="322"/>
    </location>
</feature>
<dbReference type="RefSeq" id="WP_030228533.1">
    <property type="nucleotide sequence ID" value="NZ_JAVRFB010000012.1"/>
</dbReference>
<evidence type="ECO:0000256" key="2">
    <source>
        <dbReference type="SAM" id="Phobius"/>
    </source>
</evidence>
<evidence type="ECO:0000313" key="4">
    <source>
        <dbReference type="Proteomes" id="UP001180503"/>
    </source>
</evidence>
<protein>
    <submittedName>
        <fullName evidence="3">Uncharacterized protein</fullName>
    </submittedName>
</protein>
<sequence>MREPDDGERATTIGRASDSGQVYQSGADQYVTHIHIAESRGRTAHEARRRADAVVQVLTRTVGELTAHCRELEGQVRRARAEGRAAAQAEFAEKLKDAELRVLRAQSTMRQAEDERGRAEALLARAQEELALRRDEAEQGERETVPLPERPGPSRDGEPFSDLLERAEAEIGAVRDELRQLGEDFDGDTAPRVVQGEWTERTPAETRDLPEPRRYFVWHAPGPPRGPRIGVVAVASALPPWIPMLVVTAIRAAYATDASSWQLASFTAVTVLLGALACVLALFLVTLLANHLMNRASERSPSETAIGCMSIVAIAVFGASFFTPLDWPGPGGGWGRAIVSATLG</sequence>
<feature type="compositionally biased region" description="Basic and acidic residues" evidence="1">
    <location>
        <begin position="132"/>
        <end position="144"/>
    </location>
</feature>
<reference evidence="4" key="1">
    <citation type="submission" date="2023-07" db="EMBL/GenBank/DDBJ databases">
        <title>30 novel species of actinomycetes from the DSMZ collection.</title>
        <authorList>
            <person name="Nouioui I."/>
        </authorList>
    </citation>
    <scope>NUCLEOTIDE SEQUENCE [LARGE SCALE GENOMIC DNA]</scope>
    <source>
        <strain evidence="4">DSM 41635</strain>
    </source>
</reference>
<dbReference type="Proteomes" id="UP001180503">
    <property type="component" value="Unassembled WGS sequence"/>
</dbReference>
<feature type="transmembrane region" description="Helical" evidence="2">
    <location>
        <begin position="266"/>
        <end position="292"/>
    </location>
</feature>
<accession>A0ABU2QJI2</accession>
<organism evidence="3 4">
    <name type="scientific">Streptomyces edwardsiae</name>
    <dbReference type="NCBI Taxonomy" id="3075527"/>
    <lineage>
        <taxon>Bacteria</taxon>
        <taxon>Bacillati</taxon>
        <taxon>Actinomycetota</taxon>
        <taxon>Actinomycetes</taxon>
        <taxon>Kitasatosporales</taxon>
        <taxon>Streptomycetaceae</taxon>
        <taxon>Streptomyces</taxon>
    </lineage>
</organism>
<feature type="region of interest" description="Disordered" evidence="1">
    <location>
        <begin position="180"/>
        <end position="206"/>
    </location>
</feature>
<dbReference type="EMBL" id="JAVRFB010000012">
    <property type="protein sequence ID" value="MDT0403640.1"/>
    <property type="molecule type" value="Genomic_DNA"/>
</dbReference>
<feature type="transmembrane region" description="Helical" evidence="2">
    <location>
        <begin position="229"/>
        <end position="254"/>
    </location>
</feature>
<keyword evidence="2" id="KW-0472">Membrane</keyword>
<evidence type="ECO:0000313" key="3">
    <source>
        <dbReference type="EMBL" id="MDT0403640.1"/>
    </source>
</evidence>
<keyword evidence="2" id="KW-1133">Transmembrane helix</keyword>
<comment type="caution">
    <text evidence="3">The sequence shown here is derived from an EMBL/GenBank/DDBJ whole genome shotgun (WGS) entry which is preliminary data.</text>
</comment>
<feature type="region of interest" description="Disordered" evidence="1">
    <location>
        <begin position="1"/>
        <end position="21"/>
    </location>
</feature>
<proteinExistence type="predicted"/>
<gene>
    <name evidence="3" type="ORF">RM528_17480</name>
</gene>
<name>A0ABU2QJI2_9ACTN</name>
<feature type="region of interest" description="Disordered" evidence="1">
    <location>
        <begin position="132"/>
        <end position="160"/>
    </location>
</feature>